<dbReference type="AlphaFoldDB" id="A0A3E0IDJ9"/>
<organism evidence="2 3">
    <name type="scientific">Tenacibaculum gallaicum</name>
    <dbReference type="NCBI Taxonomy" id="561505"/>
    <lineage>
        <taxon>Bacteria</taxon>
        <taxon>Pseudomonadati</taxon>
        <taxon>Bacteroidota</taxon>
        <taxon>Flavobacteriia</taxon>
        <taxon>Flavobacteriales</taxon>
        <taxon>Flavobacteriaceae</taxon>
        <taxon>Tenacibaculum</taxon>
    </lineage>
</organism>
<feature type="region of interest" description="Disordered" evidence="1">
    <location>
        <begin position="568"/>
        <end position="598"/>
    </location>
</feature>
<reference evidence="2 3" key="1">
    <citation type="submission" date="2018-08" db="EMBL/GenBank/DDBJ databases">
        <title>Genomic Encyclopedia of Type Strains, Phase IV (KMG-IV): sequencing the most valuable type-strain genomes for metagenomic binning, comparative biology and taxonomic classification.</title>
        <authorList>
            <person name="Goeker M."/>
        </authorList>
    </citation>
    <scope>NUCLEOTIDE SEQUENCE [LARGE SCALE GENOMIC DNA]</scope>
    <source>
        <strain evidence="2 3">DSM 18841</strain>
    </source>
</reference>
<dbReference type="EMBL" id="QUNS01000001">
    <property type="protein sequence ID" value="REH56257.1"/>
    <property type="molecule type" value="Genomic_DNA"/>
</dbReference>
<proteinExistence type="predicted"/>
<dbReference type="RefSeq" id="WP_115899583.1">
    <property type="nucleotide sequence ID" value="NZ_QUNS01000001.1"/>
</dbReference>
<name>A0A3E0IDJ9_9FLAO</name>
<sequence>MSKKPIKSNLFRFVTLRSPQLIEDKEVGFVSFPEEKKAESLAFQAIQGATTDEERKTALKGAYSTNFTPIASRVEIKNLHEALYQFSGWLVRNKTVLSYAGIDANLSAAQELTVNEELVLWENLFHQTINKESTIVREGLIQMLVANKFLKAFNVFTNSFSQETEGEIVFTEENEKEFVRRANASVIVPKDVVISDQQFEGGATNISPSSSEYLTSSLQVEMAKTRLQQYELGLKEIEKAEYVYNKSEQVRYKEALQAHELAVEDIKNAAQPTIQTIVDAKSGFEKRLEIYPDLELPKFEFEKAEEISRAADGTTTTTFQYSEETKDLLNSEGLKLYDNFYEAKTVLRQKIKEENQKILENTPEKVRAVSIQGGTLNYNLSKSTPLYSYSGDVFGQMGKGSKIIMFLKVEDSTNVRVTEANYTLDDIDAQVPYSGTSFKSSPASFDDTLLRIELFPENLEQLISGPVFGLDGSFVLSNGVSLEFKNIMFQVKFDDGYYEIANKFVGQCIVSGNDSGGTSADGKGVLYGISQLGVADFRRVEQEVYCYVPGEVSHIENIMAREYKERSTRDLRVSETTTETTTEKEVENLTDTTSTERNEMQNEASFIVNSDNATSFGANASYSGFGLSLGTSFNTSSSNSSSDSNLQAQTYAQEVTERALERVVKKISTKRTSRILREYEENNTHGFDNRKGDKHVTGVYRWVDKIYKNKLINYGKRLMYEFALPEPAKFYIESYLKNGEGSEKTIEGLIIPKKPIHPSELTEKIITSSSLNEYNYANVLSRYGVEHFDYPEEEIIITKSYKLDFKDLKGQEGSVVADEIEILENYITESFEVVGNLYSHDSGKIGGRLRIAVGNTIQENEAKGDGEFSFKSGTSFSGAKNLLAVSASSFDSLTGNFNVVVKCNRTNEALRKWQNEAYKAIINAYNERVLAYNDFVKSQATENEQNEKKKELSSQINRSIEKRELKRIAIDLMTKPFDVVTAQDNYKENGKEADAKHVARTSKFQKHAETVKFFEQAFDWEIMAYTFYPYFYGAEGNWDANFEHNEGSDPVFQAFLQSGMARSVVPVRPGFEEAVNWYMKTGEIWNGQGMVTDMDDDLYVSVAEEMQTIEGEVEGTWETRVPTTLTVLQADSVVLNEGGLPCNPDCEGQGLFDVSTYKIGDGPDGVDYDIVGDTNNVA</sequence>
<evidence type="ECO:0000313" key="2">
    <source>
        <dbReference type="EMBL" id="REH56257.1"/>
    </source>
</evidence>
<evidence type="ECO:0000256" key="1">
    <source>
        <dbReference type="SAM" id="MobiDB-lite"/>
    </source>
</evidence>
<keyword evidence="3" id="KW-1185">Reference proteome</keyword>
<protein>
    <submittedName>
        <fullName evidence="2">Uncharacterized protein</fullName>
    </submittedName>
</protein>
<accession>A0A3E0IDJ9</accession>
<dbReference type="OrthoDB" id="8563833at2"/>
<dbReference type="Proteomes" id="UP000256884">
    <property type="component" value="Unassembled WGS sequence"/>
</dbReference>
<gene>
    <name evidence="2" type="ORF">C7448_101295</name>
</gene>
<evidence type="ECO:0000313" key="3">
    <source>
        <dbReference type="Proteomes" id="UP000256884"/>
    </source>
</evidence>
<comment type="caution">
    <text evidence="2">The sequence shown here is derived from an EMBL/GenBank/DDBJ whole genome shotgun (WGS) entry which is preliminary data.</text>
</comment>